<name>A0ACC2WMM1_9TREE</name>
<evidence type="ECO:0000313" key="1">
    <source>
        <dbReference type="EMBL" id="KAJ9112317.1"/>
    </source>
</evidence>
<sequence length="481" mass="53349">MAVQRLFAELQHVQQSTIDQWRTHGGRTTVSARTAKGDECVRLAPFIGLIDGFTGKPARISPTSTAGGSQASLVGESGDEVSSRWRLPVLVFCGKEDEGLGLKDEEYLGGPLEHDEACVILSEAWVMDSISGGRLLRMADYAKHGKMNVTRDAVSRGPVLQVLGSFKSEHDRYWGFSTIERILKLHTSLRQCPPLSLKHGEKQYGCPTVPHTAADSGRINGEAAKKCEEFQAEDARACFSLKRSCPWQIKLTGGTTSRYDTYDQSISQPSLESYIYIKKQDYISRMQADLDVWTKQKIEKADLVDEERIETALDECRDNMSELVEFRNGDRQKNVSADRYTNATFTDPAIIPLELEANTLLKLLPPLKRSHLQHSETNISANLPRSQYSNPISYIPYYPYLTPVSSDDSSKTARPPGSSDKTSLSNVQAQGHTDGIPPQTLHKGSPQKQVIAFHSAGYGLGWMDFEACGNWVCVAKKKRSG</sequence>
<reference evidence="1" key="1">
    <citation type="submission" date="2023-04" db="EMBL/GenBank/DDBJ databases">
        <title>Draft Genome sequencing of Naganishia species isolated from polar environments using Oxford Nanopore Technology.</title>
        <authorList>
            <person name="Leo P."/>
            <person name="Venkateswaran K."/>
        </authorList>
    </citation>
    <scope>NUCLEOTIDE SEQUENCE</scope>
    <source>
        <strain evidence="1">MNA-CCFEE 5261</strain>
    </source>
</reference>
<accession>A0ACC2WMM1</accession>
<proteinExistence type="predicted"/>
<dbReference type="EMBL" id="JASBWR010000005">
    <property type="protein sequence ID" value="KAJ9112317.1"/>
    <property type="molecule type" value="Genomic_DNA"/>
</dbReference>
<comment type="caution">
    <text evidence="1">The sequence shown here is derived from an EMBL/GenBank/DDBJ whole genome shotgun (WGS) entry which is preliminary data.</text>
</comment>
<evidence type="ECO:0000313" key="2">
    <source>
        <dbReference type="Proteomes" id="UP001241377"/>
    </source>
</evidence>
<keyword evidence="2" id="KW-1185">Reference proteome</keyword>
<dbReference type="Proteomes" id="UP001241377">
    <property type="component" value="Unassembled WGS sequence"/>
</dbReference>
<protein>
    <submittedName>
        <fullName evidence="1">Uncharacterized protein</fullName>
    </submittedName>
</protein>
<organism evidence="1 2">
    <name type="scientific">Naganishia cerealis</name>
    <dbReference type="NCBI Taxonomy" id="610337"/>
    <lineage>
        <taxon>Eukaryota</taxon>
        <taxon>Fungi</taxon>
        <taxon>Dikarya</taxon>
        <taxon>Basidiomycota</taxon>
        <taxon>Agaricomycotina</taxon>
        <taxon>Tremellomycetes</taxon>
        <taxon>Filobasidiales</taxon>
        <taxon>Filobasidiaceae</taxon>
        <taxon>Naganishia</taxon>
    </lineage>
</organism>
<gene>
    <name evidence="1" type="ORF">QFC19_000736</name>
</gene>